<feature type="transmembrane region" description="Helical" evidence="6">
    <location>
        <begin position="333"/>
        <end position="351"/>
    </location>
</feature>
<feature type="transmembrane region" description="Helical" evidence="6">
    <location>
        <begin position="248"/>
        <end position="275"/>
    </location>
</feature>
<feature type="domain" description="Phosphatidylglycerol lysyltransferase C-terminal" evidence="7">
    <location>
        <begin position="546"/>
        <end position="831"/>
    </location>
</feature>
<dbReference type="PANTHER" id="PTHR34697">
    <property type="entry name" value="PHOSPHATIDYLGLYCEROL LYSYLTRANSFERASE"/>
    <property type="match status" value="1"/>
</dbReference>
<comment type="subcellular location">
    <subcellularLocation>
        <location evidence="1">Cell membrane</location>
        <topology evidence="1">Multi-pass membrane protein</topology>
    </subcellularLocation>
</comment>
<dbReference type="GO" id="GO:0005886">
    <property type="term" value="C:plasma membrane"/>
    <property type="evidence" value="ECO:0007669"/>
    <property type="project" value="UniProtKB-SubCell"/>
</dbReference>
<feature type="transmembrane region" description="Helical" evidence="6">
    <location>
        <begin position="134"/>
        <end position="161"/>
    </location>
</feature>
<dbReference type="InterPro" id="IPR016181">
    <property type="entry name" value="Acyl_CoA_acyltransferase"/>
</dbReference>
<dbReference type="Proteomes" id="UP000311605">
    <property type="component" value="Unassembled WGS sequence"/>
</dbReference>
<evidence type="ECO:0000256" key="1">
    <source>
        <dbReference type="ARBA" id="ARBA00004651"/>
    </source>
</evidence>
<accession>A0A5C4XBW3</accession>
<dbReference type="AlphaFoldDB" id="A0A5C4XBW3"/>
<evidence type="ECO:0000256" key="4">
    <source>
        <dbReference type="ARBA" id="ARBA00022989"/>
    </source>
</evidence>
<feature type="transmembrane region" description="Helical" evidence="6">
    <location>
        <begin position="173"/>
        <end position="193"/>
    </location>
</feature>
<keyword evidence="3 6" id="KW-0812">Transmembrane</keyword>
<feature type="transmembrane region" description="Helical" evidence="6">
    <location>
        <begin position="295"/>
        <end position="312"/>
    </location>
</feature>
<feature type="transmembrane region" description="Helical" evidence="6">
    <location>
        <begin position="371"/>
        <end position="390"/>
    </location>
</feature>
<feature type="transmembrane region" description="Helical" evidence="6">
    <location>
        <begin position="90"/>
        <end position="114"/>
    </location>
</feature>
<name>A0A5C4XBW3_9HYPH</name>
<sequence>MASNSSSSHVRDFFQTHRGLFVSFIVLVVFGFTAFAIYELTTEVSYDEVIEALVSTSWSSIALAIFFTGLSFAALIGYDLNALDYIGRKLPPVPVAMTAFSAYAVGNTAGFGALSGGAIRFRGYSRLGLSPEDIGRVIAFVTFAFGIGLLSVTALACLITAPRVGQIIGVSDTAIRIIALAIIVGLSVLVFIGRDGRRISVGRVHLRLPDSRTSSQQFLVTALDIAASASVLYVLLPQTNIGWPSFLAIYATAVGAGVLSHVPAGLGVFETIIVAALGNTVDIDQVLGSLVLYRVIYHVLPLLIATLFVIFLEARQLSKHPVASTLRKLEFRLAPLLLSAFALIAGAMLVLSSVTPTPDSNLNFLGSYMPLPLVEGAHFLSSIIGILLFVSARGIAQRLDGAWWTAVLCTTLGLLFSVLKALALFEAVFLAVLLAGLVLSARQFNRPASMLRQALTPPWIVAMLILVAAATTILFFVYREVDYSRDLWWQFEFSAEAPRGLRAMVGIAIVAAVVSIFSLLRPAVRRSDLSTAEELTQATNIAMAQDFADANLVRMGDKRLMFSASGNAFIMYGIQGRSWIALFDPVGPTKEIAELVWRFVEEARTGGGRAVFYQISPDLLAYCTDAGMRAFRLGELAVVDLASFELKGSRLAGLRQAINKGVREGLEFEMLQPDEVVSHLDSLREVSDSWLDEHNTREKTFSLGAFRDDYVLSQPVGILRKEGRIVAFATLAVTDTKEEGTVDLMRFAPDAPKGSMDFLFVRIMENLRDAGFRQFNLGMAPLSGMAQREAAPAWDRIGSVIFEHGERFYNFKGLKAFKSKFHPRWEPRYLAVSGIGPAVAMMDATLLIGGGLRGVVGK</sequence>
<dbReference type="GO" id="GO:0055091">
    <property type="term" value="P:phospholipid homeostasis"/>
    <property type="evidence" value="ECO:0007669"/>
    <property type="project" value="TreeGrafter"/>
</dbReference>
<keyword evidence="9" id="KW-1185">Reference proteome</keyword>
<comment type="caution">
    <text evidence="8">The sequence shown here is derived from an EMBL/GenBank/DDBJ whole genome shotgun (WGS) entry which is preliminary data.</text>
</comment>
<dbReference type="Pfam" id="PF09924">
    <property type="entry name" value="LPG_synthase_C"/>
    <property type="match status" value="1"/>
</dbReference>
<evidence type="ECO:0000256" key="3">
    <source>
        <dbReference type="ARBA" id="ARBA00022692"/>
    </source>
</evidence>
<protein>
    <submittedName>
        <fullName evidence="8">Bifunctional lysylphosphatidylglycerol flippase/synthetase MprF</fullName>
    </submittedName>
</protein>
<evidence type="ECO:0000313" key="8">
    <source>
        <dbReference type="EMBL" id="TNM60955.1"/>
    </source>
</evidence>
<organism evidence="8 9">
    <name type="scientific">Aliirhizobium smilacinae</name>
    <dbReference type="NCBI Taxonomy" id="1395944"/>
    <lineage>
        <taxon>Bacteria</taxon>
        <taxon>Pseudomonadati</taxon>
        <taxon>Pseudomonadota</taxon>
        <taxon>Alphaproteobacteria</taxon>
        <taxon>Hyphomicrobiales</taxon>
        <taxon>Rhizobiaceae</taxon>
        <taxon>Aliirhizobium</taxon>
    </lineage>
</organism>
<dbReference type="SUPFAM" id="SSF55729">
    <property type="entry name" value="Acyl-CoA N-acyltransferases (Nat)"/>
    <property type="match status" value="1"/>
</dbReference>
<evidence type="ECO:0000256" key="2">
    <source>
        <dbReference type="ARBA" id="ARBA00022475"/>
    </source>
</evidence>
<dbReference type="InterPro" id="IPR024320">
    <property type="entry name" value="LPG_synthase_C"/>
</dbReference>
<keyword evidence="2" id="KW-1003">Cell membrane</keyword>
<dbReference type="GO" id="GO:0016755">
    <property type="term" value="F:aminoacyltransferase activity"/>
    <property type="evidence" value="ECO:0007669"/>
    <property type="project" value="TreeGrafter"/>
</dbReference>
<keyword evidence="4 6" id="KW-1133">Transmembrane helix</keyword>
<feature type="transmembrane region" description="Helical" evidence="6">
    <location>
        <begin position="457"/>
        <end position="479"/>
    </location>
</feature>
<evidence type="ECO:0000313" key="9">
    <source>
        <dbReference type="Proteomes" id="UP000311605"/>
    </source>
</evidence>
<feature type="transmembrane region" description="Helical" evidence="6">
    <location>
        <begin position="58"/>
        <end position="78"/>
    </location>
</feature>
<dbReference type="NCBIfam" id="NF033480">
    <property type="entry name" value="bifunc_MprF"/>
    <property type="match status" value="1"/>
</dbReference>
<evidence type="ECO:0000256" key="6">
    <source>
        <dbReference type="SAM" id="Phobius"/>
    </source>
</evidence>
<keyword evidence="5 6" id="KW-0472">Membrane</keyword>
<evidence type="ECO:0000256" key="5">
    <source>
        <dbReference type="ARBA" id="ARBA00023136"/>
    </source>
</evidence>
<dbReference type="OrthoDB" id="145485at2"/>
<reference evidence="8 9" key="1">
    <citation type="submission" date="2019-06" db="EMBL/GenBank/DDBJ databases">
        <title>The draft genome of Rhizobium smilacinae PTYR-5.</title>
        <authorList>
            <person name="Liu L."/>
            <person name="Li L."/>
            <person name="Zhang X."/>
        </authorList>
    </citation>
    <scope>NUCLEOTIDE SEQUENCE [LARGE SCALE GENOMIC DNA]</scope>
    <source>
        <strain evidence="8 9">PTYR-5</strain>
    </source>
</reference>
<dbReference type="InterPro" id="IPR051211">
    <property type="entry name" value="PG_lysyltransferase"/>
</dbReference>
<dbReference type="PANTHER" id="PTHR34697:SF2">
    <property type="entry name" value="PHOSPHATIDYLGLYCEROL LYSYLTRANSFERASE"/>
    <property type="match status" value="1"/>
</dbReference>
<dbReference type="EMBL" id="VDMN01000007">
    <property type="protein sequence ID" value="TNM60955.1"/>
    <property type="molecule type" value="Genomic_DNA"/>
</dbReference>
<dbReference type="RefSeq" id="WP_139678862.1">
    <property type="nucleotide sequence ID" value="NZ_VDMN01000007.1"/>
</dbReference>
<proteinExistence type="predicted"/>
<gene>
    <name evidence="8" type="primary">mprF</name>
    <name evidence="8" type="ORF">FHP24_24505</name>
</gene>
<feature type="transmembrane region" description="Helical" evidence="6">
    <location>
        <begin position="20"/>
        <end position="38"/>
    </location>
</feature>
<feature type="transmembrane region" description="Helical" evidence="6">
    <location>
        <begin position="499"/>
        <end position="520"/>
    </location>
</feature>
<evidence type="ECO:0000259" key="7">
    <source>
        <dbReference type="Pfam" id="PF09924"/>
    </source>
</evidence>